<dbReference type="EMBL" id="JAQQWE010000005">
    <property type="protein sequence ID" value="KAK7952613.1"/>
    <property type="molecule type" value="Genomic_DNA"/>
</dbReference>
<organism evidence="2 3">
    <name type="scientific">Apiospora aurea</name>
    <dbReference type="NCBI Taxonomy" id="335848"/>
    <lineage>
        <taxon>Eukaryota</taxon>
        <taxon>Fungi</taxon>
        <taxon>Dikarya</taxon>
        <taxon>Ascomycota</taxon>
        <taxon>Pezizomycotina</taxon>
        <taxon>Sordariomycetes</taxon>
        <taxon>Xylariomycetidae</taxon>
        <taxon>Amphisphaeriales</taxon>
        <taxon>Apiosporaceae</taxon>
        <taxon>Apiospora</taxon>
    </lineage>
</organism>
<reference evidence="2 3" key="1">
    <citation type="submission" date="2023-01" db="EMBL/GenBank/DDBJ databases">
        <title>Analysis of 21 Apiospora genomes using comparative genomics revels a genus with tremendous synthesis potential of carbohydrate active enzymes and secondary metabolites.</title>
        <authorList>
            <person name="Sorensen T."/>
        </authorList>
    </citation>
    <scope>NUCLEOTIDE SEQUENCE [LARGE SCALE GENOMIC DNA]</scope>
    <source>
        <strain evidence="2 3">CBS 24483</strain>
    </source>
</reference>
<name>A0ABR1QF55_9PEZI</name>
<evidence type="ECO:0000313" key="3">
    <source>
        <dbReference type="Proteomes" id="UP001391051"/>
    </source>
</evidence>
<gene>
    <name evidence="2" type="ORF">PG986_008341</name>
</gene>
<dbReference type="RefSeq" id="XP_066700675.1">
    <property type="nucleotide sequence ID" value="XM_066844563.1"/>
</dbReference>
<evidence type="ECO:0000313" key="2">
    <source>
        <dbReference type="EMBL" id="KAK7952613.1"/>
    </source>
</evidence>
<dbReference type="GeneID" id="92077625"/>
<evidence type="ECO:0000256" key="1">
    <source>
        <dbReference type="SAM" id="MobiDB-lite"/>
    </source>
</evidence>
<sequence>MIGDLSQKQKRAAPPPPPPPVPRNVNGVYKRPISDRIRNVRAVDKRWTETIVIGVSTDGTPVYTSTEYPAADESSASASTSFFSASGGGAAVTPAPQWVSVSPSSSIRCDDTFCSDGSSWCMYWAGITSWDASKGECRGRSGRLLGLVEC</sequence>
<comment type="caution">
    <text evidence="2">The sequence shown here is derived from an EMBL/GenBank/DDBJ whole genome shotgun (WGS) entry which is preliminary data.</text>
</comment>
<protein>
    <submittedName>
        <fullName evidence="2">Uncharacterized protein</fullName>
    </submittedName>
</protein>
<feature type="region of interest" description="Disordered" evidence="1">
    <location>
        <begin position="1"/>
        <end position="30"/>
    </location>
</feature>
<keyword evidence="3" id="KW-1185">Reference proteome</keyword>
<feature type="compositionally biased region" description="Pro residues" evidence="1">
    <location>
        <begin position="13"/>
        <end position="22"/>
    </location>
</feature>
<dbReference type="Proteomes" id="UP001391051">
    <property type="component" value="Unassembled WGS sequence"/>
</dbReference>
<accession>A0ABR1QF55</accession>
<proteinExistence type="predicted"/>